<dbReference type="AlphaFoldDB" id="A0AA97JQX7"/>
<name>A0AA97JQX7_EUBMA</name>
<evidence type="ECO:0000313" key="2">
    <source>
        <dbReference type="Proteomes" id="UP001190640"/>
    </source>
</evidence>
<sequence length="794" mass="93869">MPLNSPSRQRSCAALTTPSTCVNKAIHHIQDLEVKMEASFQQYDHFYKMKNSPWCSDMKIPKETKDIWLSTSSELKAEESMYWKDIQPLKQKATAVLAEATGLVTRLEQERKAAEEALEFEICRRKKLHLNVDCLSLWRLEQLPIAVQKEWENCSQDIIELQLHFEDKNQQLQDAVNQLTKIDIVNEKIQENIDFMKKYSPLLGEKLTYEDDCIEVIKKTYKETKIRYDNIHQKLLNVRDIHKKITEEYEKERISMSQKRRDTEILLNHIKNELKEVETVYSDFCFKIKNLEEAITQNKNRLEELVKQEAQTTADLTSWQTKMKRLTSKIAIQEKENKELLEEYHDEIKKIKNAKSSQQSDLQKLTETLKNHLWKISELQKENKYLHEENEEFIKKSKDSARNKIAFQHEIQILLRNIHRLEEHLKKIVKELLASEVAYDEAKIKLEDLEQKINTGKMRFKNLEDNVKKQIRDEISAWQLTQKRIKSLYLELEKKKRENEEIENKVQKALEEIKKCVAEQAELLTKNKDKQNTYIWKISEFNRKLQELEQQKKKRRKEYEDKKNFFQSQLTDMQMKYLGISNQLDEISKNIENAQNQISQLNALSKGKQNQVDSTERSIEELRKKFASIQSKEQNAQILVDFLQDRLKYVEKKVKTDGRIFEDLLWTRQKNLKQKKTGLDDAMEENLRLAQEYQMLQLCYLNSKDKLMDHCNYTVRAEAALRDKQQLSRLQSKMHKVLVEYFKLRGLYSQAGLAKFQAVSHENVQKILAVQGGMSTTVQNTNTFLKSLTDGSSA</sequence>
<feature type="coiled-coil region" evidence="1">
    <location>
        <begin position="90"/>
        <end position="124"/>
    </location>
</feature>
<evidence type="ECO:0000313" key="3">
    <source>
        <dbReference type="RefSeq" id="XP_054841529.1"/>
    </source>
</evidence>
<protein>
    <submittedName>
        <fullName evidence="3">Coiled-coil domain-containing protein 178</fullName>
    </submittedName>
</protein>
<dbReference type="CTD" id="374864"/>
<accession>A0AA97JQX7</accession>
<dbReference type="Proteomes" id="UP001190640">
    <property type="component" value="Chromosome 7"/>
</dbReference>
<keyword evidence="2" id="KW-1185">Reference proteome</keyword>
<gene>
    <name evidence="3" type="primary">CCDC178</name>
</gene>
<proteinExistence type="predicted"/>
<reference evidence="3" key="1">
    <citation type="submission" date="2025-08" db="UniProtKB">
        <authorList>
            <consortium name="RefSeq"/>
        </authorList>
    </citation>
    <scope>IDENTIFICATION</scope>
    <source>
        <tissue evidence="3">Blood</tissue>
    </source>
</reference>
<dbReference type="KEGG" id="emc:129333706"/>
<dbReference type="GeneID" id="129333706"/>
<organism evidence="2 3">
    <name type="scientific">Eublepharis macularius</name>
    <name type="common">Leopard gecko</name>
    <name type="synonym">Cyrtodactylus macularius</name>
    <dbReference type="NCBI Taxonomy" id="481883"/>
    <lineage>
        <taxon>Eukaryota</taxon>
        <taxon>Metazoa</taxon>
        <taxon>Chordata</taxon>
        <taxon>Craniata</taxon>
        <taxon>Vertebrata</taxon>
        <taxon>Euteleostomi</taxon>
        <taxon>Lepidosauria</taxon>
        <taxon>Squamata</taxon>
        <taxon>Bifurcata</taxon>
        <taxon>Gekkota</taxon>
        <taxon>Eublepharidae</taxon>
        <taxon>Eublepharinae</taxon>
        <taxon>Eublepharis</taxon>
    </lineage>
</organism>
<feature type="coiled-coil region" evidence="1">
    <location>
        <begin position="288"/>
        <end position="632"/>
    </location>
</feature>
<dbReference type="PANTHER" id="PTHR35088:SF1">
    <property type="entry name" value="COILED-COIL DOMAIN-CONTAINING PROTEIN 178"/>
    <property type="match status" value="1"/>
</dbReference>
<dbReference type="RefSeq" id="XP_054841529.1">
    <property type="nucleotide sequence ID" value="XM_054985554.1"/>
</dbReference>
<dbReference type="InterPro" id="IPR038826">
    <property type="entry name" value="CCDC178"/>
</dbReference>
<keyword evidence="1" id="KW-0175">Coiled coil</keyword>
<evidence type="ECO:0000256" key="1">
    <source>
        <dbReference type="SAM" id="Coils"/>
    </source>
</evidence>
<dbReference type="PANTHER" id="PTHR35088">
    <property type="entry name" value="COILED-COIL DOMAIN-CONTAINING PROTEIN 178"/>
    <property type="match status" value="1"/>
</dbReference>